<comment type="caution">
    <text evidence="2">The sequence shown here is derived from an EMBL/GenBank/DDBJ whole genome shotgun (WGS) entry which is preliminary data.</text>
</comment>
<gene>
    <name evidence="2" type="ORF">OSB04_011978</name>
</gene>
<reference evidence="2" key="1">
    <citation type="submission" date="2023-03" db="EMBL/GenBank/DDBJ databases">
        <title>Chromosome-scale reference genome and RAD-based genetic map of yellow starthistle (Centaurea solstitialis) reveal putative structural variation and QTLs associated with invader traits.</title>
        <authorList>
            <person name="Reatini B."/>
            <person name="Cang F.A."/>
            <person name="Jiang Q."/>
            <person name="Mckibben M.T.W."/>
            <person name="Barker M.S."/>
            <person name="Rieseberg L.H."/>
            <person name="Dlugosch K.M."/>
        </authorList>
    </citation>
    <scope>NUCLEOTIDE SEQUENCE</scope>
    <source>
        <strain evidence="2">CAN-66</strain>
        <tissue evidence="2">Leaf</tissue>
    </source>
</reference>
<evidence type="ECO:0000256" key="1">
    <source>
        <dbReference type="SAM" id="MobiDB-lite"/>
    </source>
</evidence>
<feature type="compositionally biased region" description="Basic and acidic residues" evidence="1">
    <location>
        <begin position="60"/>
        <end position="79"/>
    </location>
</feature>
<dbReference type="AlphaFoldDB" id="A0AA38TC85"/>
<organism evidence="2 3">
    <name type="scientific">Centaurea solstitialis</name>
    <name type="common">yellow star-thistle</name>
    <dbReference type="NCBI Taxonomy" id="347529"/>
    <lineage>
        <taxon>Eukaryota</taxon>
        <taxon>Viridiplantae</taxon>
        <taxon>Streptophyta</taxon>
        <taxon>Embryophyta</taxon>
        <taxon>Tracheophyta</taxon>
        <taxon>Spermatophyta</taxon>
        <taxon>Magnoliopsida</taxon>
        <taxon>eudicotyledons</taxon>
        <taxon>Gunneridae</taxon>
        <taxon>Pentapetalae</taxon>
        <taxon>asterids</taxon>
        <taxon>campanulids</taxon>
        <taxon>Asterales</taxon>
        <taxon>Asteraceae</taxon>
        <taxon>Carduoideae</taxon>
        <taxon>Cardueae</taxon>
        <taxon>Centaureinae</taxon>
        <taxon>Centaurea</taxon>
    </lineage>
</organism>
<feature type="region of interest" description="Disordered" evidence="1">
    <location>
        <begin position="36"/>
        <end position="100"/>
    </location>
</feature>
<keyword evidence="3" id="KW-1185">Reference proteome</keyword>
<dbReference type="EMBL" id="JARYMX010000003">
    <property type="protein sequence ID" value="KAJ9557364.1"/>
    <property type="molecule type" value="Genomic_DNA"/>
</dbReference>
<accession>A0AA38TC85</accession>
<proteinExistence type="predicted"/>
<protein>
    <submittedName>
        <fullName evidence="2">Uncharacterized protein</fullName>
    </submittedName>
</protein>
<sequence>MQASCSAYQPKNYTTVPPEVRNYFLDSSPSATFIIDLPQVPQKRSSNDVDKGTMAKKLASSKEEKQQPKTMTEEHRSGSRQEPPSSIFPDQLSHEPSSFNNLKCLDQADHIPRIPAEVRNHLIESSPSATSIVGLSRVLT</sequence>
<evidence type="ECO:0000313" key="2">
    <source>
        <dbReference type="EMBL" id="KAJ9557364.1"/>
    </source>
</evidence>
<dbReference type="Proteomes" id="UP001172457">
    <property type="component" value="Chromosome 3"/>
</dbReference>
<name>A0AA38TC85_9ASTR</name>
<evidence type="ECO:0000313" key="3">
    <source>
        <dbReference type="Proteomes" id="UP001172457"/>
    </source>
</evidence>